<dbReference type="Pfam" id="PF13473">
    <property type="entry name" value="Cupredoxin_1"/>
    <property type="match status" value="1"/>
</dbReference>
<reference evidence="5 6" key="1">
    <citation type="journal article" date="2015" name="Nature">
        <title>rRNA introns, odd ribosomes, and small enigmatic genomes across a large radiation of phyla.</title>
        <authorList>
            <person name="Brown C.T."/>
            <person name="Hug L.A."/>
            <person name="Thomas B.C."/>
            <person name="Sharon I."/>
            <person name="Castelle C.J."/>
            <person name="Singh A."/>
            <person name="Wilkins M.J."/>
            <person name="Williams K.H."/>
            <person name="Banfield J.F."/>
        </authorList>
    </citation>
    <scope>NUCLEOTIDE SEQUENCE [LARGE SCALE GENOMIC DNA]</scope>
</reference>
<name>A0A0G1N1X7_9BACT</name>
<dbReference type="InterPro" id="IPR050845">
    <property type="entry name" value="Cu-binding_ET"/>
</dbReference>
<dbReference type="InterPro" id="IPR008972">
    <property type="entry name" value="Cupredoxin"/>
</dbReference>
<keyword evidence="1" id="KW-0479">Metal-binding</keyword>
<dbReference type="Gene3D" id="2.60.40.420">
    <property type="entry name" value="Cupredoxins - blue copper proteins"/>
    <property type="match status" value="1"/>
</dbReference>
<dbReference type="GO" id="GO:0046872">
    <property type="term" value="F:metal ion binding"/>
    <property type="evidence" value="ECO:0007669"/>
    <property type="project" value="UniProtKB-KW"/>
</dbReference>
<dbReference type="PANTHER" id="PTHR38439:SF3">
    <property type="entry name" value="COPPER-RESISTANT CUPROPROTEIN COPI"/>
    <property type="match status" value="1"/>
</dbReference>
<accession>A0A0G1N1X7</accession>
<dbReference type="SUPFAM" id="SSF49503">
    <property type="entry name" value="Cupredoxins"/>
    <property type="match status" value="1"/>
</dbReference>
<feature type="region of interest" description="Disordered" evidence="3">
    <location>
        <begin position="69"/>
        <end position="89"/>
    </location>
</feature>
<proteinExistence type="predicted"/>
<gene>
    <name evidence="5" type="ORF">UX22_C0028G0008</name>
</gene>
<dbReference type="InterPro" id="IPR028096">
    <property type="entry name" value="EfeO_Cupredoxin"/>
</dbReference>
<evidence type="ECO:0000313" key="6">
    <source>
        <dbReference type="Proteomes" id="UP000034727"/>
    </source>
</evidence>
<keyword evidence="2" id="KW-0186">Copper</keyword>
<organism evidence="5 6">
    <name type="scientific">Candidatus Jorgensenbacteria bacterium GW2011_GWA2_45_9</name>
    <dbReference type="NCBI Taxonomy" id="1618663"/>
    <lineage>
        <taxon>Bacteria</taxon>
        <taxon>Candidatus Joergenseniibacteriota</taxon>
    </lineage>
</organism>
<comment type="caution">
    <text evidence="5">The sequence shown here is derived from an EMBL/GenBank/DDBJ whole genome shotgun (WGS) entry which is preliminary data.</text>
</comment>
<evidence type="ECO:0000256" key="2">
    <source>
        <dbReference type="ARBA" id="ARBA00023008"/>
    </source>
</evidence>
<dbReference type="EMBL" id="LCLJ01000028">
    <property type="protein sequence ID" value="KKU14342.1"/>
    <property type="molecule type" value="Genomic_DNA"/>
</dbReference>
<evidence type="ECO:0000256" key="3">
    <source>
        <dbReference type="SAM" id="MobiDB-lite"/>
    </source>
</evidence>
<feature type="compositionally biased region" description="Polar residues" evidence="3">
    <location>
        <begin position="78"/>
        <end position="89"/>
    </location>
</feature>
<dbReference type="Proteomes" id="UP000034727">
    <property type="component" value="Unassembled WGS sequence"/>
</dbReference>
<dbReference type="AlphaFoldDB" id="A0A0G1N1X7"/>
<sequence length="184" mass="19210">MQATAAGIIVAVVVVAVAVYLGFSGGFNTSVAPTQEEVQEQQKFAEDTGASAVSEQGEVLNRIGEVAQNDVEPGSPEAPQQSNPISESQIPEKAVKLSVSASGFVPAEFTVKAGELLTISITSSDQWTHVFAFHDPSMSAVAVGVGPGETRAITFNAPKAGEYQFYCNVPGHEARGEVGKMIVK</sequence>
<evidence type="ECO:0000259" key="4">
    <source>
        <dbReference type="Pfam" id="PF13473"/>
    </source>
</evidence>
<evidence type="ECO:0000256" key="1">
    <source>
        <dbReference type="ARBA" id="ARBA00022723"/>
    </source>
</evidence>
<feature type="domain" description="EfeO-type cupredoxin-like" evidence="4">
    <location>
        <begin position="90"/>
        <end position="178"/>
    </location>
</feature>
<protein>
    <submittedName>
        <fullName evidence="5">Blue (Type 1) copper domain protein</fullName>
    </submittedName>
</protein>
<dbReference type="PATRIC" id="fig|1618663.3.peg.581"/>
<dbReference type="PANTHER" id="PTHR38439">
    <property type="entry name" value="AURACYANIN-B"/>
    <property type="match status" value="1"/>
</dbReference>
<evidence type="ECO:0000313" key="5">
    <source>
        <dbReference type="EMBL" id="KKU14342.1"/>
    </source>
</evidence>